<dbReference type="InterPro" id="IPR000291">
    <property type="entry name" value="D-Ala_lig_Van_CS"/>
</dbReference>
<evidence type="ECO:0000256" key="13">
    <source>
        <dbReference type="PROSITE-ProRule" id="PRU00409"/>
    </source>
</evidence>
<evidence type="ECO:0000256" key="6">
    <source>
        <dbReference type="ARBA" id="ARBA00022741"/>
    </source>
</evidence>
<dbReference type="InterPro" id="IPR016185">
    <property type="entry name" value="PreATP-grasp_dom_sf"/>
</dbReference>
<evidence type="ECO:0000256" key="8">
    <source>
        <dbReference type="ARBA" id="ARBA00022960"/>
    </source>
</evidence>
<dbReference type="Pfam" id="PF07478">
    <property type="entry name" value="Dala_Dala_lig_C"/>
    <property type="match status" value="2"/>
</dbReference>
<dbReference type="GO" id="GO:0046872">
    <property type="term" value="F:metal ion binding"/>
    <property type="evidence" value="ECO:0007669"/>
    <property type="project" value="InterPro"/>
</dbReference>
<accession>A0A3N2QD85</accession>
<dbReference type="AlphaFoldDB" id="A0A3N2QD85"/>
<evidence type="ECO:0000256" key="12">
    <source>
        <dbReference type="HAMAP-Rule" id="MF_00047"/>
    </source>
</evidence>
<dbReference type="GO" id="GO:0008716">
    <property type="term" value="F:D-alanine-D-alanine ligase activity"/>
    <property type="evidence" value="ECO:0007669"/>
    <property type="project" value="UniProtKB-UniRule"/>
</dbReference>
<dbReference type="InterPro" id="IPR011761">
    <property type="entry name" value="ATP-grasp"/>
</dbReference>
<keyword evidence="6 13" id="KW-0547">Nucleotide-binding</keyword>
<dbReference type="Proteomes" id="UP000270927">
    <property type="component" value="Unassembled WGS sequence"/>
</dbReference>
<keyword evidence="5 12" id="KW-0436">Ligase</keyword>
<dbReference type="GO" id="GO:0005737">
    <property type="term" value="C:cytoplasm"/>
    <property type="evidence" value="ECO:0007669"/>
    <property type="project" value="UniProtKB-SubCell"/>
</dbReference>
<comment type="subcellular location">
    <subcellularLocation>
        <location evidence="12">Cytoplasm</location>
    </subcellularLocation>
</comment>
<dbReference type="PANTHER" id="PTHR23132">
    <property type="entry name" value="D-ALANINE--D-ALANINE LIGASE"/>
    <property type="match status" value="1"/>
</dbReference>
<dbReference type="GO" id="GO:0005524">
    <property type="term" value="F:ATP binding"/>
    <property type="evidence" value="ECO:0007669"/>
    <property type="project" value="UniProtKB-UniRule"/>
</dbReference>
<comment type="cofactor">
    <cofactor evidence="1">
        <name>Mn(2+)</name>
        <dbReference type="ChEBI" id="CHEBI:29035"/>
    </cofactor>
</comment>
<keyword evidence="7 13" id="KW-0067">ATP-binding</keyword>
<dbReference type="RefSeq" id="WP_123662266.1">
    <property type="nucleotide sequence ID" value="NZ_RARA01000015.1"/>
</dbReference>
<organism evidence="15 16">
    <name type="scientific">Candidatus Cardinium hertigii</name>
    <dbReference type="NCBI Taxonomy" id="247481"/>
    <lineage>
        <taxon>Bacteria</taxon>
        <taxon>Pseudomonadati</taxon>
        <taxon>Bacteroidota</taxon>
        <taxon>Cytophagia</taxon>
        <taxon>Cytophagales</taxon>
        <taxon>Amoebophilaceae</taxon>
        <taxon>Candidatus Cardinium</taxon>
    </lineage>
</organism>
<comment type="cofactor">
    <cofactor evidence="2">
        <name>Mg(2+)</name>
        <dbReference type="ChEBI" id="CHEBI:18420"/>
    </cofactor>
</comment>
<dbReference type="HAMAP" id="MF_00047">
    <property type="entry name" value="Dala_Dala_lig"/>
    <property type="match status" value="1"/>
</dbReference>
<evidence type="ECO:0000256" key="11">
    <source>
        <dbReference type="ARBA" id="ARBA00047614"/>
    </source>
</evidence>
<evidence type="ECO:0000256" key="4">
    <source>
        <dbReference type="ARBA" id="ARBA00012216"/>
    </source>
</evidence>
<proteinExistence type="inferred from homology"/>
<comment type="similarity">
    <text evidence="3 12">Belongs to the D-alanine--D-alanine ligase family.</text>
</comment>
<dbReference type="GO" id="GO:0071555">
    <property type="term" value="P:cell wall organization"/>
    <property type="evidence" value="ECO:0007669"/>
    <property type="project" value="UniProtKB-KW"/>
</dbReference>
<dbReference type="InterPro" id="IPR013815">
    <property type="entry name" value="ATP_grasp_subdomain_1"/>
</dbReference>
<dbReference type="GO" id="GO:0008360">
    <property type="term" value="P:regulation of cell shape"/>
    <property type="evidence" value="ECO:0007669"/>
    <property type="project" value="UniProtKB-KW"/>
</dbReference>
<dbReference type="Gene3D" id="3.40.50.20">
    <property type="match status" value="1"/>
</dbReference>
<evidence type="ECO:0000313" key="16">
    <source>
        <dbReference type="Proteomes" id="UP000270927"/>
    </source>
</evidence>
<evidence type="ECO:0000256" key="3">
    <source>
        <dbReference type="ARBA" id="ARBA00010871"/>
    </source>
</evidence>
<feature type="domain" description="ATP-grasp" evidence="14">
    <location>
        <begin position="162"/>
        <end position="442"/>
    </location>
</feature>
<evidence type="ECO:0000256" key="1">
    <source>
        <dbReference type="ARBA" id="ARBA00001936"/>
    </source>
</evidence>
<dbReference type="Gene3D" id="3.30.1490.20">
    <property type="entry name" value="ATP-grasp fold, A domain"/>
    <property type="match status" value="1"/>
</dbReference>
<evidence type="ECO:0000256" key="7">
    <source>
        <dbReference type="ARBA" id="ARBA00022840"/>
    </source>
</evidence>
<comment type="function">
    <text evidence="12">Cell wall formation.</text>
</comment>
<dbReference type="GO" id="GO:0009252">
    <property type="term" value="P:peptidoglycan biosynthetic process"/>
    <property type="evidence" value="ECO:0007669"/>
    <property type="project" value="UniProtKB-UniRule"/>
</dbReference>
<evidence type="ECO:0000256" key="2">
    <source>
        <dbReference type="ARBA" id="ARBA00001946"/>
    </source>
</evidence>
<evidence type="ECO:0000256" key="9">
    <source>
        <dbReference type="ARBA" id="ARBA00022984"/>
    </source>
</evidence>
<keyword evidence="12" id="KW-0963">Cytoplasm</keyword>
<evidence type="ECO:0000259" key="14">
    <source>
        <dbReference type="PROSITE" id="PS50975"/>
    </source>
</evidence>
<evidence type="ECO:0000256" key="5">
    <source>
        <dbReference type="ARBA" id="ARBA00022598"/>
    </source>
</evidence>
<keyword evidence="8 12" id="KW-0133">Cell shape</keyword>
<evidence type="ECO:0000313" key="15">
    <source>
        <dbReference type="EMBL" id="ROT47731.1"/>
    </source>
</evidence>
<dbReference type="PROSITE" id="PS00843">
    <property type="entry name" value="DALA_DALA_LIGASE_1"/>
    <property type="match status" value="1"/>
</dbReference>
<dbReference type="SUPFAM" id="SSF52440">
    <property type="entry name" value="PreATP-grasp domain"/>
    <property type="match status" value="1"/>
</dbReference>
<comment type="pathway">
    <text evidence="12">Cell wall biogenesis; peptidoglycan biosynthesis.</text>
</comment>
<dbReference type="Gene3D" id="3.30.470.20">
    <property type="entry name" value="ATP-grasp fold, B domain"/>
    <property type="match status" value="2"/>
</dbReference>
<dbReference type="InterPro" id="IPR011127">
    <property type="entry name" value="Dala_Dala_lig_N"/>
</dbReference>
<dbReference type="UniPathway" id="UPA00219"/>
<evidence type="ECO:0000256" key="10">
    <source>
        <dbReference type="ARBA" id="ARBA00023316"/>
    </source>
</evidence>
<dbReference type="PANTHER" id="PTHR23132:SF0">
    <property type="entry name" value="D-ALANINE-D-ALANINE LIGASE FAMILY"/>
    <property type="match status" value="1"/>
</dbReference>
<reference evidence="15 16" key="1">
    <citation type="submission" date="2018-09" db="EMBL/GenBank/DDBJ databases">
        <title>Comparative Genomics of Wolbachia-Cardinium Dual Endosymbiosis in a Plant-Parasitic Nematode.</title>
        <authorList>
            <person name="Brown A.M.V."/>
            <person name="Wasala S.K."/>
            <person name="Howe D.K."/>
            <person name="Peetz A.B."/>
            <person name="Zasada I.A."/>
            <person name="Denver D.R."/>
        </authorList>
    </citation>
    <scope>NUCLEOTIDE SEQUENCE [LARGE SCALE GENOMIC DNA]</scope>
    <source>
        <strain evidence="15 16">Pp_1</strain>
    </source>
</reference>
<dbReference type="PROSITE" id="PS50975">
    <property type="entry name" value="ATP_GRASP"/>
    <property type="match status" value="1"/>
</dbReference>
<keyword evidence="16" id="KW-1185">Reference proteome</keyword>
<dbReference type="SUPFAM" id="SSF56059">
    <property type="entry name" value="Glutathione synthetase ATP-binding domain-like"/>
    <property type="match status" value="2"/>
</dbReference>
<dbReference type="OrthoDB" id="9813261at2"/>
<protein>
    <recommendedName>
        <fullName evidence="4 12">D-alanine--D-alanine ligase</fullName>
        <ecNumber evidence="4 12">6.3.2.4</ecNumber>
    </recommendedName>
    <alternativeName>
        <fullName evidence="12">D-Ala-D-Ala ligase</fullName>
    </alternativeName>
    <alternativeName>
        <fullName evidence="12">D-alanylalanine synthetase</fullName>
    </alternativeName>
</protein>
<comment type="catalytic activity">
    <reaction evidence="11 12">
        <text>2 D-alanine + ATP = D-alanyl-D-alanine + ADP + phosphate + H(+)</text>
        <dbReference type="Rhea" id="RHEA:11224"/>
        <dbReference type="ChEBI" id="CHEBI:15378"/>
        <dbReference type="ChEBI" id="CHEBI:30616"/>
        <dbReference type="ChEBI" id="CHEBI:43474"/>
        <dbReference type="ChEBI" id="CHEBI:57416"/>
        <dbReference type="ChEBI" id="CHEBI:57822"/>
        <dbReference type="ChEBI" id="CHEBI:456216"/>
        <dbReference type="EC" id="6.3.2.4"/>
    </reaction>
</comment>
<keyword evidence="10 12" id="KW-0961">Cell wall biogenesis/degradation</keyword>
<dbReference type="InterPro" id="IPR005905">
    <property type="entry name" value="D_ala_D_ala"/>
</dbReference>
<dbReference type="EC" id="6.3.2.4" evidence="4 12"/>
<gene>
    <name evidence="12" type="primary">ddl</name>
    <name evidence="15" type="ORF">EDM02_00720</name>
</gene>
<dbReference type="EMBL" id="RARA01000015">
    <property type="protein sequence ID" value="ROT47731.1"/>
    <property type="molecule type" value="Genomic_DNA"/>
</dbReference>
<keyword evidence="9 12" id="KW-0573">Peptidoglycan synthesis</keyword>
<dbReference type="InterPro" id="IPR011095">
    <property type="entry name" value="Dala_Dala_lig_C"/>
</dbReference>
<sequence length="470" mass="53151">MHNCAPIRVGLFFGGSSREREISFAAGRTIYDQLDRKFFEPLPIFVDSIGNFILLHWKYLYQSSIREIYPPAASTTRFLGIPLYIESLTTPNSDDNANFIAPIGKKIEPADFTKHFDIAFLCLHGPYGEDGTIQGLLEWYQIPYSGSAILPAALGLNKVFQRKILQNAGFLLPRSLILSQKKWLDTTHKSELFHEIITTLGLPFVVKSSTQGSSIGVSIVKDHGLSSFITAMHRAFFIEEVSYAIWKEYTLEEQKNWFNRLIDVREGIGFPLLVEGQILYTPDALLAYIELHFQKKQDAILLISAQAEEEIIIESFIQGREFSCVVLEAEKGKTITLPPTEILKGNMHFDYKAKYLPGMVRKQTPMVLPSLLLDAIRKEAAALFQLLGFQVYARIDGFLTNDNQIYLNDPNTTAGMHPSSFLFHQAAEIGLNPTQLITFIIKRSLEVRKEKGSLFAYALLQRLITMLVNT</sequence>
<name>A0A3N2QD85_9BACT</name>
<comment type="caution">
    <text evidence="15">The sequence shown here is derived from an EMBL/GenBank/DDBJ whole genome shotgun (WGS) entry which is preliminary data.</text>
</comment>
<dbReference type="Pfam" id="PF01820">
    <property type="entry name" value="Dala_Dala_lig_N"/>
    <property type="match status" value="1"/>
</dbReference>